<dbReference type="PIRSF" id="PIRSF001359">
    <property type="entry name" value="F_bP_aldolase_II"/>
    <property type="match status" value="1"/>
</dbReference>
<name>A0A1G2HUB0_9BACT</name>
<dbReference type="GO" id="GO:0008270">
    <property type="term" value="F:zinc ion binding"/>
    <property type="evidence" value="ECO:0007669"/>
    <property type="project" value="InterPro"/>
</dbReference>
<dbReference type="InterPro" id="IPR000771">
    <property type="entry name" value="FBA_II"/>
</dbReference>
<dbReference type="InterPro" id="IPR013785">
    <property type="entry name" value="Aldolase_TIM"/>
</dbReference>
<dbReference type="AlphaFoldDB" id="A0A1G2HUB0"/>
<dbReference type="Gene3D" id="3.20.20.70">
    <property type="entry name" value="Aldolase class I"/>
    <property type="match status" value="1"/>
</dbReference>
<organism evidence="4 5">
    <name type="scientific">Candidatus Staskawiczbacteria bacterium RIFCSPHIGHO2_01_FULL_41_41</name>
    <dbReference type="NCBI Taxonomy" id="1802203"/>
    <lineage>
        <taxon>Bacteria</taxon>
        <taxon>Candidatus Staskawicziibacteriota</taxon>
    </lineage>
</organism>
<feature type="binding site" evidence="3">
    <location>
        <position position="132"/>
    </location>
    <ligand>
        <name>Zn(2+)</name>
        <dbReference type="ChEBI" id="CHEBI:29105"/>
        <label>2</label>
    </ligand>
</feature>
<reference evidence="4 5" key="1">
    <citation type="journal article" date="2016" name="Nat. Commun.">
        <title>Thousands of microbial genomes shed light on interconnected biogeochemical processes in an aquifer system.</title>
        <authorList>
            <person name="Anantharaman K."/>
            <person name="Brown C.T."/>
            <person name="Hug L.A."/>
            <person name="Sharon I."/>
            <person name="Castelle C.J."/>
            <person name="Probst A.J."/>
            <person name="Thomas B.C."/>
            <person name="Singh A."/>
            <person name="Wilkins M.J."/>
            <person name="Karaoz U."/>
            <person name="Brodie E.L."/>
            <person name="Williams K.H."/>
            <person name="Hubbard S.S."/>
            <person name="Banfield J.F."/>
        </authorList>
    </citation>
    <scope>NUCLEOTIDE SEQUENCE [LARGE SCALE GENOMIC DNA]</scope>
</reference>
<comment type="caution">
    <text evidence="4">The sequence shown here is derived from an EMBL/GenBank/DDBJ whole genome shotgun (WGS) entry which is preliminary data.</text>
</comment>
<dbReference type="GO" id="GO:0016832">
    <property type="term" value="F:aldehyde-lyase activity"/>
    <property type="evidence" value="ECO:0007669"/>
    <property type="project" value="InterPro"/>
</dbReference>
<evidence type="ECO:0008006" key="6">
    <source>
        <dbReference type="Google" id="ProtNLM"/>
    </source>
</evidence>
<feature type="binding site" evidence="3">
    <location>
        <position position="81"/>
    </location>
    <ligand>
        <name>Zn(2+)</name>
        <dbReference type="ChEBI" id="CHEBI:29105"/>
        <label>1</label>
        <note>catalytic</note>
    </ligand>
</feature>
<feature type="binding site" evidence="3">
    <location>
        <position position="181"/>
    </location>
    <ligand>
        <name>Zn(2+)</name>
        <dbReference type="ChEBI" id="CHEBI:29105"/>
        <label>1</label>
        <note>catalytic</note>
    </ligand>
</feature>
<dbReference type="Pfam" id="PF01116">
    <property type="entry name" value="F_bP_aldolase"/>
    <property type="match status" value="1"/>
</dbReference>
<feature type="binding site" evidence="2">
    <location>
        <begin position="212"/>
        <end position="214"/>
    </location>
    <ligand>
        <name>dihydroxyacetone phosphate</name>
        <dbReference type="ChEBI" id="CHEBI:57642"/>
    </ligand>
</feature>
<accession>A0A1G2HUB0</accession>
<comment type="cofactor">
    <cofactor evidence="3">
        <name>Zn(2+)</name>
        <dbReference type="ChEBI" id="CHEBI:29105"/>
    </cofactor>
    <text evidence="3">Binds 2 Zn(2+) ions per subunit. One is catalytic and the other provides a structural contribution.</text>
</comment>
<gene>
    <name evidence="4" type="ORF">A2822_01015</name>
</gene>
<evidence type="ECO:0000256" key="1">
    <source>
        <dbReference type="PIRSR" id="PIRSR001359-1"/>
    </source>
</evidence>
<feature type="binding site" evidence="2">
    <location>
        <begin position="233"/>
        <end position="236"/>
    </location>
    <ligand>
        <name>dihydroxyacetone phosphate</name>
        <dbReference type="ChEBI" id="CHEBI:57642"/>
    </ligand>
</feature>
<evidence type="ECO:0000313" key="5">
    <source>
        <dbReference type="Proteomes" id="UP000178774"/>
    </source>
</evidence>
<dbReference type="Proteomes" id="UP000178774">
    <property type="component" value="Unassembled WGS sequence"/>
</dbReference>
<dbReference type="GO" id="GO:0005975">
    <property type="term" value="P:carbohydrate metabolic process"/>
    <property type="evidence" value="ECO:0007669"/>
    <property type="project" value="InterPro"/>
</dbReference>
<feature type="binding site" evidence="3">
    <location>
        <position position="102"/>
    </location>
    <ligand>
        <name>Zn(2+)</name>
        <dbReference type="ChEBI" id="CHEBI:29105"/>
        <label>2</label>
    </ligand>
</feature>
<proteinExistence type="predicted"/>
<evidence type="ECO:0000256" key="2">
    <source>
        <dbReference type="PIRSR" id="PIRSR001359-2"/>
    </source>
</evidence>
<evidence type="ECO:0000313" key="4">
    <source>
        <dbReference type="EMBL" id="OGZ65821.1"/>
    </source>
</evidence>
<dbReference type="SUPFAM" id="SSF51569">
    <property type="entry name" value="Aldolase"/>
    <property type="match status" value="1"/>
</dbReference>
<dbReference type="NCBIfam" id="TIGR00167">
    <property type="entry name" value="cbbA"/>
    <property type="match status" value="1"/>
</dbReference>
<dbReference type="PANTHER" id="PTHR30304">
    <property type="entry name" value="D-TAGATOSE-1,6-BISPHOSPHATE ALDOLASE"/>
    <property type="match status" value="1"/>
</dbReference>
<dbReference type="EMBL" id="MHOP01000013">
    <property type="protein sequence ID" value="OGZ65821.1"/>
    <property type="molecule type" value="Genomic_DNA"/>
</dbReference>
<feature type="binding site" evidence="3">
    <location>
        <position position="211"/>
    </location>
    <ligand>
        <name>Zn(2+)</name>
        <dbReference type="ChEBI" id="CHEBI:29105"/>
        <label>1</label>
        <note>catalytic</note>
    </ligand>
</feature>
<protein>
    <recommendedName>
        <fullName evidence="6">Tagatose-bisphosphate aldolase</fullName>
    </recommendedName>
</protein>
<keyword evidence="3" id="KW-0479">Metal-binding</keyword>
<feature type="binding site" evidence="2">
    <location>
        <position position="182"/>
    </location>
    <ligand>
        <name>dihydroxyacetone phosphate</name>
        <dbReference type="ChEBI" id="CHEBI:57642"/>
    </ligand>
</feature>
<evidence type="ECO:0000256" key="3">
    <source>
        <dbReference type="PIRSR" id="PIRSR001359-3"/>
    </source>
</evidence>
<keyword evidence="3" id="KW-0862">Zinc</keyword>
<dbReference type="CDD" id="cd00947">
    <property type="entry name" value="TBP_aldolase_IIB"/>
    <property type="match status" value="1"/>
</dbReference>
<feature type="active site" description="Proton donor" evidence="1">
    <location>
        <position position="80"/>
    </location>
</feature>
<sequence length="287" mass="31473">MKTLKYYFAKAKKEKFAIGQFNFSDWSQVKGIIAAAANLKSPIILGTSEGESKFVGSQEAVAMVKILRRKTGLPIFLNLDHAKSFEYIKEAILAGYDMVHFDGSKLPLEENIKISKKVAALAKKHGVVVEGEVGRFGTDASRLYKEKFEIKEEDLTSSADAQLYVKKTGVDVLAVSVGTFHGIDNSGASPNIRLERLKEIAEKVALPLVLHGGSGTPEKDVAQAIGLGICKININTDIRLAFSARLRKMLEINKDEITPYKYLAEPIEAVRAVVEEKIKLFGSVSKA</sequence>
<dbReference type="InterPro" id="IPR050246">
    <property type="entry name" value="Class_II_FBP_aldolase"/>
</dbReference>
<dbReference type="PANTHER" id="PTHR30304:SF0">
    <property type="entry name" value="D-TAGATOSE-1,6-BISPHOSPHATE ALDOLASE SUBUNIT GATY-RELATED"/>
    <property type="match status" value="1"/>
</dbReference>